<comment type="caution">
    <text evidence="1">The sequence shown here is derived from an EMBL/GenBank/DDBJ whole genome shotgun (WGS) entry which is preliminary data.</text>
</comment>
<name>A0A2W5CA93_9SPHN</name>
<organism evidence="1 2">
    <name type="scientific">Sphingomonas sanxanigenens</name>
    <dbReference type="NCBI Taxonomy" id="397260"/>
    <lineage>
        <taxon>Bacteria</taxon>
        <taxon>Pseudomonadati</taxon>
        <taxon>Pseudomonadota</taxon>
        <taxon>Alphaproteobacteria</taxon>
        <taxon>Sphingomonadales</taxon>
        <taxon>Sphingomonadaceae</taxon>
        <taxon>Sphingomonas</taxon>
    </lineage>
</organism>
<accession>A0A2W5CA93</accession>
<dbReference type="AlphaFoldDB" id="A0A2W5CA93"/>
<proteinExistence type="predicted"/>
<evidence type="ECO:0000313" key="2">
    <source>
        <dbReference type="Proteomes" id="UP000249066"/>
    </source>
</evidence>
<evidence type="ECO:0000313" key="1">
    <source>
        <dbReference type="EMBL" id="PZO92065.1"/>
    </source>
</evidence>
<reference evidence="1 2" key="1">
    <citation type="submission" date="2017-08" db="EMBL/GenBank/DDBJ databases">
        <title>Infants hospitalized years apart are colonized by the same room-sourced microbial strains.</title>
        <authorList>
            <person name="Brooks B."/>
            <person name="Olm M.R."/>
            <person name="Firek B.A."/>
            <person name="Baker R."/>
            <person name="Thomas B.C."/>
            <person name="Morowitz M.J."/>
            <person name="Banfield J.F."/>
        </authorList>
    </citation>
    <scope>NUCLEOTIDE SEQUENCE [LARGE SCALE GENOMIC DNA]</scope>
    <source>
        <strain evidence="1">S2_018_000_R2_101</strain>
    </source>
</reference>
<evidence type="ECO:0008006" key="3">
    <source>
        <dbReference type="Google" id="ProtNLM"/>
    </source>
</evidence>
<sequence length="120" mass="13295">MFRVDYDAQLNLLRIHVEGFWKPGHVAALAAAIGAKVQEIRADRDDFDTIVESFGFPVQANDVADSLASIMLAGMTLTTGRAAVVVGSYLNRLQVERTLAHPRLRPFQSMEEALVWLGRI</sequence>
<dbReference type="Proteomes" id="UP000249066">
    <property type="component" value="Unassembled WGS sequence"/>
</dbReference>
<protein>
    <recommendedName>
        <fullName evidence="3">STAS/SEC14 domain-containing protein</fullName>
    </recommendedName>
</protein>
<gene>
    <name evidence="1" type="ORF">DI623_01030</name>
</gene>
<dbReference type="EMBL" id="QFNN01000002">
    <property type="protein sequence ID" value="PZO92065.1"/>
    <property type="molecule type" value="Genomic_DNA"/>
</dbReference>